<reference evidence="1 2" key="1">
    <citation type="submission" date="2012-09" db="EMBL/GenBank/DDBJ databases">
        <title>Draft Genome Sequences of 6 Strains from Genus Thauera.</title>
        <authorList>
            <person name="Liu B."/>
            <person name="Shapleigh J.P."/>
            <person name="Frostegard A.H."/>
        </authorList>
    </citation>
    <scope>NUCLEOTIDE SEQUENCE [LARGE SCALE GENOMIC DNA]</scope>
    <source>
        <strain evidence="1 2">B4P</strain>
    </source>
</reference>
<feature type="non-terminal residue" evidence="1">
    <location>
        <position position="1"/>
    </location>
</feature>
<sequence length="258" mass="26649">AGGLLAGGELRARAHALAHARSVEALATARAALIGYAISYAETHPGEGYGFLPCPDAANTGSTPIGACGARGTAAVGRLPWRTLGLPELRDGWGECLWYAVAGSVKHNPKPQALNWDSPGQFRLLDPAGRALPVAAADGMAVAVVFSPGPPRSGQIRPGTRGTSCAGGASTADLAHYLDPGHPRAGSGEIDIALHPATLDEEAPNDLAAWIGLDDLFDALRRRRDHAGHVDAILARSANALAARLAADRAAWLARHAR</sequence>
<name>N6Z1C1_9RHOO</name>
<dbReference type="EMBL" id="AMXF01000543">
    <property type="protein sequence ID" value="ENO85959.1"/>
    <property type="molecule type" value="Genomic_DNA"/>
</dbReference>
<feature type="non-terminal residue" evidence="1">
    <location>
        <position position="258"/>
    </location>
</feature>
<protein>
    <submittedName>
        <fullName evidence="1">Uncharacterized protein</fullName>
    </submittedName>
</protein>
<dbReference type="AlphaFoldDB" id="N6Z1C1"/>
<dbReference type="Proteomes" id="UP000013047">
    <property type="component" value="Unassembled WGS sequence"/>
</dbReference>
<comment type="caution">
    <text evidence="1">The sequence shown here is derived from an EMBL/GenBank/DDBJ whole genome shotgun (WGS) entry which is preliminary data.</text>
</comment>
<organism evidence="1 2">
    <name type="scientific">Thauera phenylacetica B4P</name>
    <dbReference type="NCBI Taxonomy" id="1234382"/>
    <lineage>
        <taxon>Bacteria</taxon>
        <taxon>Pseudomonadati</taxon>
        <taxon>Pseudomonadota</taxon>
        <taxon>Betaproteobacteria</taxon>
        <taxon>Rhodocyclales</taxon>
        <taxon>Zoogloeaceae</taxon>
        <taxon>Thauera</taxon>
    </lineage>
</organism>
<proteinExistence type="predicted"/>
<accession>N6Z1C1</accession>
<keyword evidence="2" id="KW-1185">Reference proteome</keyword>
<evidence type="ECO:0000313" key="2">
    <source>
        <dbReference type="Proteomes" id="UP000013047"/>
    </source>
</evidence>
<gene>
    <name evidence="1" type="ORF">C667_23974</name>
</gene>
<evidence type="ECO:0000313" key="1">
    <source>
        <dbReference type="EMBL" id="ENO85959.1"/>
    </source>
</evidence>